<evidence type="ECO:0000256" key="5">
    <source>
        <dbReference type="ARBA" id="ARBA00022692"/>
    </source>
</evidence>
<dbReference type="RefSeq" id="WP_143870431.1">
    <property type="nucleotide sequence ID" value="NZ_CP041660.1"/>
</dbReference>
<keyword evidence="7 8" id="KW-0472">Membrane</keyword>
<feature type="transmembrane region" description="Helical" evidence="8">
    <location>
        <begin position="124"/>
        <end position="148"/>
    </location>
</feature>
<gene>
    <name evidence="9" type="ORF">ABS311_11610</name>
</gene>
<evidence type="ECO:0000313" key="9">
    <source>
        <dbReference type="EMBL" id="MER2492520.1"/>
    </source>
</evidence>
<evidence type="ECO:0000256" key="1">
    <source>
        <dbReference type="ARBA" id="ARBA00004651"/>
    </source>
</evidence>
<keyword evidence="5 8" id="KW-0812">Transmembrane</keyword>
<dbReference type="EMBL" id="JBELOE010000212">
    <property type="protein sequence ID" value="MER2492520.1"/>
    <property type="molecule type" value="Genomic_DNA"/>
</dbReference>
<evidence type="ECO:0000256" key="3">
    <source>
        <dbReference type="ARBA" id="ARBA00022448"/>
    </source>
</evidence>
<keyword evidence="4 8" id="KW-1003">Cell membrane</keyword>
<comment type="caution">
    <text evidence="9">The sequence shown here is derived from an EMBL/GenBank/DDBJ whole genome shotgun (WGS) entry which is preliminary data.</text>
</comment>
<organism evidence="9 10">
    <name type="scientific">Catenovulum sediminis</name>
    <dbReference type="NCBI Taxonomy" id="1740262"/>
    <lineage>
        <taxon>Bacteria</taxon>
        <taxon>Pseudomonadati</taxon>
        <taxon>Pseudomonadota</taxon>
        <taxon>Gammaproteobacteria</taxon>
        <taxon>Alteromonadales</taxon>
        <taxon>Alteromonadaceae</taxon>
        <taxon>Catenovulum</taxon>
    </lineage>
</organism>
<keyword evidence="10" id="KW-1185">Reference proteome</keyword>
<evidence type="ECO:0000256" key="7">
    <source>
        <dbReference type="ARBA" id="ARBA00023136"/>
    </source>
</evidence>
<feature type="transmembrane region" description="Helical" evidence="8">
    <location>
        <begin position="160"/>
        <end position="178"/>
    </location>
</feature>
<keyword evidence="6 8" id="KW-1133">Transmembrane helix</keyword>
<name>A0ABV1RHV7_9ALTE</name>
<evidence type="ECO:0000256" key="4">
    <source>
        <dbReference type="ARBA" id="ARBA00022475"/>
    </source>
</evidence>
<dbReference type="PANTHER" id="PTHR30269">
    <property type="entry name" value="TRANSMEMBRANE PROTEIN YFCA"/>
    <property type="match status" value="1"/>
</dbReference>
<evidence type="ECO:0000256" key="8">
    <source>
        <dbReference type="RuleBase" id="RU363041"/>
    </source>
</evidence>
<sequence>MFDILLINLLLFAGAFVQGIVGFGLGVLSAPLIFMVEPAMIPAPMILNSIFLCCIIARDNKEAIDKSILSWPIIGTVVGSAAAASLLFGIDDRLFALVFASLLLLLIILSCMRLNIPINPFTGLLAGFFSALSGTITAIGGPPIALLWQNLKPKEIRGNISIFFIASSMIALVALAVIGKFGWAEIKLSAMTLPGVFVGFYSSRLIANKIPAHIIRYGVLLLSSVSSLMLLAKYI</sequence>
<dbReference type="PANTHER" id="PTHR30269:SF37">
    <property type="entry name" value="MEMBRANE TRANSPORTER PROTEIN"/>
    <property type="match status" value="1"/>
</dbReference>
<comment type="subcellular location">
    <subcellularLocation>
        <location evidence="1 8">Cell membrane</location>
        <topology evidence="1 8">Multi-pass membrane protein</topology>
    </subcellularLocation>
</comment>
<feature type="transmembrane region" description="Helical" evidence="8">
    <location>
        <begin position="213"/>
        <end position="232"/>
    </location>
</feature>
<dbReference type="InterPro" id="IPR002781">
    <property type="entry name" value="TM_pro_TauE-like"/>
</dbReference>
<evidence type="ECO:0000256" key="2">
    <source>
        <dbReference type="ARBA" id="ARBA00009142"/>
    </source>
</evidence>
<dbReference type="Proteomes" id="UP001467690">
    <property type="component" value="Unassembled WGS sequence"/>
</dbReference>
<reference evidence="9 10" key="1">
    <citation type="submission" date="2024-06" db="EMBL/GenBank/DDBJ databases">
        <authorList>
            <person name="Chen R.Y."/>
        </authorList>
    </citation>
    <scope>NUCLEOTIDE SEQUENCE [LARGE SCALE GENOMIC DNA]</scope>
    <source>
        <strain evidence="9 10">D2</strain>
    </source>
</reference>
<comment type="similarity">
    <text evidence="2 8">Belongs to the 4-toluene sulfonate uptake permease (TSUP) (TC 2.A.102) family.</text>
</comment>
<feature type="transmembrane region" description="Helical" evidence="8">
    <location>
        <begin position="94"/>
        <end position="112"/>
    </location>
</feature>
<accession>A0ABV1RHV7</accession>
<evidence type="ECO:0000313" key="10">
    <source>
        <dbReference type="Proteomes" id="UP001467690"/>
    </source>
</evidence>
<dbReference type="Pfam" id="PF01925">
    <property type="entry name" value="TauE"/>
    <property type="match status" value="1"/>
</dbReference>
<proteinExistence type="inferred from homology"/>
<evidence type="ECO:0000256" key="6">
    <source>
        <dbReference type="ARBA" id="ARBA00022989"/>
    </source>
</evidence>
<protein>
    <recommendedName>
        <fullName evidence="8">Probable membrane transporter protein</fullName>
    </recommendedName>
</protein>
<feature type="transmembrane region" description="Helical" evidence="8">
    <location>
        <begin position="39"/>
        <end position="57"/>
    </location>
</feature>
<feature type="transmembrane region" description="Helical" evidence="8">
    <location>
        <begin position="69"/>
        <end position="88"/>
    </location>
</feature>
<dbReference type="InterPro" id="IPR052017">
    <property type="entry name" value="TSUP"/>
</dbReference>
<keyword evidence="3" id="KW-0813">Transport</keyword>